<dbReference type="GO" id="GO:0002758">
    <property type="term" value="P:innate immune response-activating signaling pathway"/>
    <property type="evidence" value="ECO:0007669"/>
    <property type="project" value="UniProtKB-ARBA"/>
</dbReference>
<dbReference type="InterPro" id="IPR044974">
    <property type="entry name" value="Disease_R_plants"/>
</dbReference>
<dbReference type="InterPro" id="IPR027417">
    <property type="entry name" value="P-loop_NTPase"/>
</dbReference>
<dbReference type="Pfam" id="PF23598">
    <property type="entry name" value="LRR_14"/>
    <property type="match status" value="2"/>
</dbReference>
<dbReference type="PANTHER" id="PTHR23155:SF1114">
    <property type="entry name" value="OS02G0475500 PROTEIN"/>
    <property type="match status" value="1"/>
</dbReference>
<accession>A0A0D9X658</accession>
<dbReference type="Gene3D" id="3.80.10.10">
    <property type="entry name" value="Ribonuclease Inhibitor"/>
    <property type="match status" value="1"/>
</dbReference>
<dbReference type="Pfam" id="PF23559">
    <property type="entry name" value="WHD_DRP"/>
    <property type="match status" value="1"/>
</dbReference>
<dbReference type="eggNOG" id="KOG4658">
    <property type="taxonomic scope" value="Eukaryota"/>
</dbReference>
<dbReference type="AlphaFoldDB" id="A0A0D9X658"/>
<evidence type="ECO:0000313" key="7">
    <source>
        <dbReference type="Proteomes" id="UP000032180"/>
    </source>
</evidence>
<dbReference type="InterPro" id="IPR055414">
    <property type="entry name" value="LRR_R13L4/SHOC2-like"/>
</dbReference>
<dbReference type="STRING" id="77586.A0A0D9X658"/>
<dbReference type="PRINTS" id="PR00364">
    <property type="entry name" value="DISEASERSIST"/>
</dbReference>
<dbReference type="PANTHER" id="PTHR23155">
    <property type="entry name" value="DISEASE RESISTANCE PROTEIN RP"/>
    <property type="match status" value="1"/>
</dbReference>
<evidence type="ECO:0000259" key="4">
    <source>
        <dbReference type="Pfam" id="PF23559"/>
    </source>
</evidence>
<evidence type="ECO:0000313" key="6">
    <source>
        <dbReference type="EnsemblPlants" id="LPERR08G07630.2"/>
    </source>
</evidence>
<dbReference type="Gramene" id="LPERR08G07630.2">
    <property type="protein sequence ID" value="LPERR08G07630.2"/>
    <property type="gene ID" value="LPERR08G07630"/>
</dbReference>
<dbReference type="Gene3D" id="1.10.8.430">
    <property type="entry name" value="Helical domain of apoptotic protease-activating factors"/>
    <property type="match status" value="1"/>
</dbReference>
<feature type="domain" description="Disease resistance R13L4/SHOC-2-like LRR" evidence="5">
    <location>
        <begin position="481"/>
        <end position="581"/>
    </location>
</feature>
<sequence>MVSALESQDYEVQEVSIGNNYNLTPPREDKPALETCADEIDEDQIQEASSKLNYSSVQPKEDQDAKLVQGESSTIQGETNVTIQHDDDELIGRQEEKAHLIQLICKGGEKRVISMWGSGGIGKTALAGSIFTSDEVCSHFQISVWVSVSNDFDHIYFFKTLAAELNSESPQVQEKASQLKSSLADMGTEELIEESTSLLRGMRYLIVLDGLLTLEKTHMELILSKLPDDKNGSCVIITTRLVTAAELYASDKENIYELGPLNDHEAHDLLISKVFGNVQIVDVAPELTEETKVIAKKCQGVPLAICVISSVLSTTPRIAEEWRKATDELMSVINEPNPDGMLKILKNSYDQLPYYLKPCFLYLAIFPEDYNIRRGRLVRRWTAEEYAMDYEQYSAEQMSERYFDELISRSMIQPSDGGCRVHDLMLDLAVSLSTKENLMLKLEDTTSGGSSAQRTVQHLVISSGWKRSKPEFDRTVELTRLHSLTVFGEWSPFFISVSTKQLVVLDLEDTSGLTDEHLLHIVGRLRRLRYLSLRGCKGIRQLPNTIGNLNDLQTLDVRGTGVVRMPRATVRLLKLQHLLTSGFDSDKVTPQSKRRRPVARKRNMMSCFPSPAAPASSTDGVRMPEGTGMLHELLTLGVIDATASGAVLKELKELDRLRKLAVAGISAENGKDLADAINDHRRLKSLLVQSMDHDGLQAFVDSMLDSGCSAPKNLQSLKLQGRLVSLPQWIKQLEKLHKLTLTGTRLLQMQESLSFISNLPKLAILHLKEESLMECKSHEHLDLKSDSFPNLVELEIFELPGLSTLQFNKQAAPRLMFLRIGNMKGTSIRGLQFLPCLQEVSLTGLDDAEINEVKRQLSENMKKPILKL</sequence>
<dbReference type="Proteomes" id="UP000032180">
    <property type="component" value="Chromosome 8"/>
</dbReference>
<dbReference type="GO" id="GO:0009626">
    <property type="term" value="P:plant-type hypersensitive response"/>
    <property type="evidence" value="ECO:0007669"/>
    <property type="project" value="UniProtKB-ARBA"/>
</dbReference>
<evidence type="ECO:0000256" key="1">
    <source>
        <dbReference type="ARBA" id="ARBA00022737"/>
    </source>
</evidence>
<dbReference type="InterPro" id="IPR032675">
    <property type="entry name" value="LRR_dom_sf"/>
</dbReference>
<evidence type="ECO:0000259" key="5">
    <source>
        <dbReference type="Pfam" id="PF23598"/>
    </source>
</evidence>
<dbReference type="EnsemblPlants" id="LPERR08G07630.2">
    <property type="protein sequence ID" value="LPERR08G07630.2"/>
    <property type="gene ID" value="LPERR08G07630"/>
</dbReference>
<keyword evidence="1" id="KW-0677">Repeat</keyword>
<dbReference type="InterPro" id="IPR036388">
    <property type="entry name" value="WH-like_DNA-bd_sf"/>
</dbReference>
<dbReference type="FunFam" id="1.10.10.10:FF:000322">
    <property type="entry name" value="Probable disease resistance protein At1g63360"/>
    <property type="match status" value="1"/>
</dbReference>
<dbReference type="GO" id="GO:0042742">
    <property type="term" value="P:defense response to bacterium"/>
    <property type="evidence" value="ECO:0007669"/>
    <property type="project" value="UniProtKB-ARBA"/>
</dbReference>
<dbReference type="HOGENOM" id="CLU_000837_14_1_1"/>
<dbReference type="Gene3D" id="3.40.50.300">
    <property type="entry name" value="P-loop containing nucleotide triphosphate hydrolases"/>
    <property type="match status" value="1"/>
</dbReference>
<organism evidence="6 7">
    <name type="scientific">Leersia perrieri</name>
    <dbReference type="NCBI Taxonomy" id="77586"/>
    <lineage>
        <taxon>Eukaryota</taxon>
        <taxon>Viridiplantae</taxon>
        <taxon>Streptophyta</taxon>
        <taxon>Embryophyta</taxon>
        <taxon>Tracheophyta</taxon>
        <taxon>Spermatophyta</taxon>
        <taxon>Magnoliopsida</taxon>
        <taxon>Liliopsida</taxon>
        <taxon>Poales</taxon>
        <taxon>Poaceae</taxon>
        <taxon>BOP clade</taxon>
        <taxon>Oryzoideae</taxon>
        <taxon>Oryzeae</taxon>
        <taxon>Oryzinae</taxon>
        <taxon>Leersia</taxon>
    </lineage>
</organism>
<dbReference type="Gene3D" id="1.10.10.10">
    <property type="entry name" value="Winged helix-like DNA-binding domain superfamily/Winged helix DNA-binding domain"/>
    <property type="match status" value="1"/>
</dbReference>
<reference evidence="7" key="2">
    <citation type="submission" date="2013-12" db="EMBL/GenBank/DDBJ databases">
        <authorList>
            <person name="Yu Y."/>
            <person name="Lee S."/>
            <person name="de Baynast K."/>
            <person name="Wissotski M."/>
            <person name="Liu L."/>
            <person name="Talag J."/>
            <person name="Goicoechea J."/>
            <person name="Angelova A."/>
            <person name="Jetty R."/>
            <person name="Kudrna D."/>
            <person name="Golser W."/>
            <person name="Rivera L."/>
            <person name="Zhang J."/>
            <person name="Wing R."/>
        </authorList>
    </citation>
    <scope>NUCLEOTIDE SEQUENCE</scope>
</reference>
<evidence type="ECO:0000256" key="2">
    <source>
        <dbReference type="ARBA" id="ARBA00022821"/>
    </source>
</evidence>
<dbReference type="SUPFAM" id="SSF52540">
    <property type="entry name" value="P-loop containing nucleoside triphosphate hydrolases"/>
    <property type="match status" value="1"/>
</dbReference>
<reference evidence="6 7" key="1">
    <citation type="submission" date="2012-08" db="EMBL/GenBank/DDBJ databases">
        <title>Oryza genome evolution.</title>
        <authorList>
            <person name="Wing R.A."/>
        </authorList>
    </citation>
    <scope>NUCLEOTIDE SEQUENCE</scope>
</reference>
<dbReference type="InterPro" id="IPR002182">
    <property type="entry name" value="NB-ARC"/>
</dbReference>
<dbReference type="SUPFAM" id="SSF52058">
    <property type="entry name" value="L domain-like"/>
    <property type="match status" value="1"/>
</dbReference>
<evidence type="ECO:0000259" key="3">
    <source>
        <dbReference type="Pfam" id="PF00931"/>
    </source>
</evidence>
<feature type="domain" description="NB-ARC" evidence="3">
    <location>
        <begin position="95"/>
        <end position="276"/>
    </location>
</feature>
<keyword evidence="7" id="KW-1185">Reference proteome</keyword>
<dbReference type="Pfam" id="PF00931">
    <property type="entry name" value="NB-ARC"/>
    <property type="match status" value="1"/>
</dbReference>
<dbReference type="InterPro" id="IPR042197">
    <property type="entry name" value="Apaf_helical"/>
</dbReference>
<reference evidence="6" key="3">
    <citation type="submission" date="2015-04" db="UniProtKB">
        <authorList>
            <consortium name="EnsemblPlants"/>
        </authorList>
    </citation>
    <scope>IDENTIFICATION</scope>
</reference>
<dbReference type="InterPro" id="IPR058922">
    <property type="entry name" value="WHD_DRP"/>
</dbReference>
<feature type="domain" description="Disease resistance protein winged helix" evidence="4">
    <location>
        <begin position="365"/>
        <end position="429"/>
    </location>
</feature>
<dbReference type="GO" id="GO:0043531">
    <property type="term" value="F:ADP binding"/>
    <property type="evidence" value="ECO:0007669"/>
    <property type="project" value="InterPro"/>
</dbReference>
<keyword evidence="2" id="KW-0611">Plant defense</keyword>
<name>A0A0D9X658_9ORYZ</name>
<feature type="domain" description="Disease resistance R13L4/SHOC-2-like LRR" evidence="5">
    <location>
        <begin position="620"/>
        <end position="859"/>
    </location>
</feature>
<protein>
    <submittedName>
        <fullName evidence="6">Uncharacterized protein</fullName>
    </submittedName>
</protein>
<proteinExistence type="predicted"/>